<evidence type="ECO:0000256" key="12">
    <source>
        <dbReference type="RuleBase" id="RU004253"/>
    </source>
</evidence>
<evidence type="ECO:0000313" key="15">
    <source>
        <dbReference type="Proteomes" id="UP000244928"/>
    </source>
</evidence>
<feature type="binding site" evidence="10">
    <location>
        <begin position="220"/>
        <end position="221"/>
    </location>
    <ligand>
        <name>2-[(2R,5Z)-2-carboxy-4-methylthiazol-5(2H)-ylidene]ethyl phosphate</name>
        <dbReference type="ChEBI" id="CHEBI:62899"/>
    </ligand>
</feature>
<dbReference type="EC" id="2.5.1.3" evidence="10"/>
<evidence type="ECO:0000256" key="6">
    <source>
        <dbReference type="ARBA" id="ARBA00022977"/>
    </source>
</evidence>
<reference evidence="14 15" key="1">
    <citation type="submission" date="2016-04" db="EMBL/GenBank/DDBJ databases">
        <title>Complete genome sequence of Dietzia lutea YIM 80766T, a strain isolated from desert soil in Egypt.</title>
        <authorList>
            <person name="Zhao J."/>
            <person name="Hu B."/>
            <person name="Geng S."/>
            <person name="Nie Y."/>
            <person name="Tang Y."/>
        </authorList>
    </citation>
    <scope>NUCLEOTIDE SEQUENCE [LARGE SCALE GENOMIC DNA]</scope>
    <source>
        <strain evidence="14 15">YIM 80766</strain>
    </source>
</reference>
<comment type="function">
    <text evidence="1 10">Condenses 4-methyl-5-(beta-hydroxyethyl)thiazole monophosphate (THZ-P) and 2-methyl-4-amino-5-hydroxymethyl pyrimidine pyrophosphate (HMP-PP) to form thiamine monophosphate (TMP).</text>
</comment>
<proteinExistence type="inferred from homology"/>
<dbReference type="InterPro" id="IPR013785">
    <property type="entry name" value="Aldolase_TIM"/>
</dbReference>
<evidence type="ECO:0000313" key="14">
    <source>
        <dbReference type="EMBL" id="AWH93369.1"/>
    </source>
</evidence>
<feature type="binding site" evidence="10">
    <location>
        <position position="132"/>
    </location>
    <ligand>
        <name>4-amino-2-methyl-5-(diphosphooxymethyl)pyrimidine</name>
        <dbReference type="ChEBI" id="CHEBI:57841"/>
    </ligand>
</feature>
<dbReference type="GO" id="GO:0009229">
    <property type="term" value="P:thiamine diphosphate biosynthetic process"/>
    <property type="evidence" value="ECO:0007669"/>
    <property type="project" value="UniProtKB-UniRule"/>
</dbReference>
<dbReference type="SUPFAM" id="SSF51391">
    <property type="entry name" value="Thiamin phosphate synthase"/>
    <property type="match status" value="1"/>
</dbReference>
<dbReference type="UniPathway" id="UPA00060">
    <property type="reaction ID" value="UER00141"/>
</dbReference>
<dbReference type="PANTHER" id="PTHR20857">
    <property type="entry name" value="THIAMINE-PHOSPHATE PYROPHOSPHORYLASE"/>
    <property type="match status" value="1"/>
</dbReference>
<evidence type="ECO:0000256" key="1">
    <source>
        <dbReference type="ARBA" id="ARBA00003814"/>
    </source>
</evidence>
<comment type="catalytic activity">
    <reaction evidence="8 10 11">
        <text>2-(2-carboxy-4-methylthiazol-5-yl)ethyl phosphate + 4-amino-2-methyl-5-(diphosphooxymethyl)pyrimidine + 2 H(+) = thiamine phosphate + CO2 + diphosphate</text>
        <dbReference type="Rhea" id="RHEA:47848"/>
        <dbReference type="ChEBI" id="CHEBI:15378"/>
        <dbReference type="ChEBI" id="CHEBI:16526"/>
        <dbReference type="ChEBI" id="CHEBI:33019"/>
        <dbReference type="ChEBI" id="CHEBI:37575"/>
        <dbReference type="ChEBI" id="CHEBI:57841"/>
        <dbReference type="ChEBI" id="CHEBI:62890"/>
        <dbReference type="EC" id="2.5.1.3"/>
    </reaction>
</comment>
<organism evidence="14 15">
    <name type="scientific">Dietzia lutea</name>
    <dbReference type="NCBI Taxonomy" id="546160"/>
    <lineage>
        <taxon>Bacteria</taxon>
        <taxon>Bacillati</taxon>
        <taxon>Actinomycetota</taxon>
        <taxon>Actinomycetes</taxon>
        <taxon>Mycobacteriales</taxon>
        <taxon>Dietziaceae</taxon>
        <taxon>Dietzia</taxon>
    </lineage>
</organism>
<feature type="binding site" evidence="10">
    <location>
        <begin position="56"/>
        <end position="60"/>
    </location>
    <ligand>
        <name>4-amino-2-methyl-5-(diphosphooxymethyl)pyrimidine</name>
        <dbReference type="ChEBI" id="CHEBI:57841"/>
    </ligand>
</feature>
<name>A0A2S1RAQ0_9ACTN</name>
<keyword evidence="6 10" id="KW-0784">Thiamine biosynthesis</keyword>
<keyword evidence="3 10" id="KW-0808">Transferase</keyword>
<evidence type="ECO:0000256" key="4">
    <source>
        <dbReference type="ARBA" id="ARBA00022723"/>
    </source>
</evidence>
<dbReference type="OrthoDB" id="3243336at2"/>
<comment type="similarity">
    <text evidence="10 11">Belongs to the thiamine-phosphate synthase family.</text>
</comment>
<dbReference type="Pfam" id="PF02581">
    <property type="entry name" value="TMP-TENI"/>
    <property type="match status" value="1"/>
</dbReference>
<feature type="binding site" evidence="10">
    <location>
        <begin position="161"/>
        <end position="163"/>
    </location>
    <ligand>
        <name>2-[(2R,5Z)-2-carboxy-4-methylthiazol-5(2H)-ylidene]ethyl phosphate</name>
        <dbReference type="ChEBI" id="CHEBI:62899"/>
    </ligand>
</feature>
<dbReference type="Gene3D" id="3.20.20.70">
    <property type="entry name" value="Aldolase class I"/>
    <property type="match status" value="1"/>
</dbReference>
<feature type="binding site" evidence="10">
    <location>
        <position position="95"/>
    </location>
    <ligand>
        <name>Mg(2+)</name>
        <dbReference type="ChEBI" id="CHEBI:18420"/>
    </ligand>
</feature>
<dbReference type="GO" id="GO:0000287">
    <property type="term" value="F:magnesium ion binding"/>
    <property type="evidence" value="ECO:0007669"/>
    <property type="project" value="UniProtKB-UniRule"/>
</dbReference>
<comment type="catalytic activity">
    <reaction evidence="7 10 11">
        <text>4-methyl-5-(2-phosphooxyethyl)-thiazole + 4-amino-2-methyl-5-(diphosphooxymethyl)pyrimidine + H(+) = thiamine phosphate + diphosphate</text>
        <dbReference type="Rhea" id="RHEA:22328"/>
        <dbReference type="ChEBI" id="CHEBI:15378"/>
        <dbReference type="ChEBI" id="CHEBI:33019"/>
        <dbReference type="ChEBI" id="CHEBI:37575"/>
        <dbReference type="ChEBI" id="CHEBI:57841"/>
        <dbReference type="ChEBI" id="CHEBI:58296"/>
        <dbReference type="EC" id="2.5.1.3"/>
    </reaction>
</comment>
<dbReference type="GO" id="GO:0009228">
    <property type="term" value="P:thiamine biosynthetic process"/>
    <property type="evidence" value="ECO:0007669"/>
    <property type="project" value="UniProtKB-KW"/>
</dbReference>
<dbReference type="CDD" id="cd00564">
    <property type="entry name" value="TMP_TenI"/>
    <property type="match status" value="1"/>
</dbReference>
<feature type="binding site" evidence="10">
    <location>
        <position position="94"/>
    </location>
    <ligand>
        <name>4-amino-2-methyl-5-(diphosphooxymethyl)pyrimidine</name>
        <dbReference type="ChEBI" id="CHEBI:57841"/>
    </ligand>
</feature>
<gene>
    <name evidence="10" type="primary">thiE</name>
    <name evidence="14" type="ORF">A6035_15600</name>
</gene>
<evidence type="ECO:0000256" key="9">
    <source>
        <dbReference type="ARBA" id="ARBA00047883"/>
    </source>
</evidence>
<evidence type="ECO:0000259" key="13">
    <source>
        <dbReference type="Pfam" id="PF02581"/>
    </source>
</evidence>
<keyword evidence="15" id="KW-1185">Reference proteome</keyword>
<comment type="cofactor">
    <cofactor evidence="10">
        <name>Mg(2+)</name>
        <dbReference type="ChEBI" id="CHEBI:18420"/>
    </cofactor>
    <text evidence="10">Binds 1 Mg(2+) ion per subunit.</text>
</comment>
<accession>A0A2S1RAQ0</accession>
<evidence type="ECO:0000256" key="5">
    <source>
        <dbReference type="ARBA" id="ARBA00022842"/>
    </source>
</evidence>
<dbReference type="KEGG" id="dlu:A6035_15600"/>
<dbReference type="InterPro" id="IPR022998">
    <property type="entry name" value="ThiamineP_synth_TenI"/>
</dbReference>
<comment type="catalytic activity">
    <reaction evidence="9 10 11">
        <text>2-[(2R,5Z)-2-carboxy-4-methylthiazol-5(2H)-ylidene]ethyl phosphate + 4-amino-2-methyl-5-(diphosphooxymethyl)pyrimidine + 2 H(+) = thiamine phosphate + CO2 + diphosphate</text>
        <dbReference type="Rhea" id="RHEA:47844"/>
        <dbReference type="ChEBI" id="CHEBI:15378"/>
        <dbReference type="ChEBI" id="CHEBI:16526"/>
        <dbReference type="ChEBI" id="CHEBI:33019"/>
        <dbReference type="ChEBI" id="CHEBI:37575"/>
        <dbReference type="ChEBI" id="CHEBI:57841"/>
        <dbReference type="ChEBI" id="CHEBI:62899"/>
        <dbReference type="EC" id="2.5.1.3"/>
    </reaction>
</comment>
<evidence type="ECO:0000256" key="7">
    <source>
        <dbReference type="ARBA" id="ARBA00047334"/>
    </source>
</evidence>
<sequence>MSDARPDHAVGEAQPDRGAGVDWRLYLVTDPHLGGGRDAVPGIAYEAVLGGVGVVQVRDKEGDDDEFATHAVAVAEAVARACTETGRVVPVFVNDRLDVARELGLHLHVGQRDMPFARARAAMPDDLMVGLSIESDPQLAAALAGPGPVPDVIGVSPVWATATKTDTAAALGPEGADRLARAAHAHGSVRGGVRAVGIGGITPTTAAQLAATELDGICVVSAIMAAPDPRAAAAELLERWEAGKSLPPEREPA</sequence>
<dbReference type="EMBL" id="CP015449">
    <property type="protein sequence ID" value="AWH93369.1"/>
    <property type="molecule type" value="Genomic_DNA"/>
</dbReference>
<dbReference type="GO" id="GO:0004789">
    <property type="term" value="F:thiamine-phosphate diphosphorylase activity"/>
    <property type="evidence" value="ECO:0007669"/>
    <property type="project" value="UniProtKB-UniRule"/>
</dbReference>
<feature type="binding site" evidence="10">
    <location>
        <position position="200"/>
    </location>
    <ligand>
        <name>2-[(2R,5Z)-2-carboxy-4-methylthiazol-5(2H)-ylidene]ethyl phosphate</name>
        <dbReference type="ChEBI" id="CHEBI:62899"/>
    </ligand>
</feature>
<evidence type="ECO:0000256" key="3">
    <source>
        <dbReference type="ARBA" id="ARBA00022679"/>
    </source>
</evidence>
<dbReference type="AlphaFoldDB" id="A0A2S1RAQ0"/>
<evidence type="ECO:0000256" key="11">
    <source>
        <dbReference type="RuleBase" id="RU003826"/>
    </source>
</evidence>
<feature type="domain" description="Thiamine phosphate synthase/TenI" evidence="13">
    <location>
        <begin position="25"/>
        <end position="223"/>
    </location>
</feature>
<evidence type="ECO:0000256" key="8">
    <source>
        <dbReference type="ARBA" id="ARBA00047851"/>
    </source>
</evidence>
<feature type="binding site" evidence="10">
    <location>
        <position position="164"/>
    </location>
    <ligand>
        <name>4-amino-2-methyl-5-(diphosphooxymethyl)pyrimidine</name>
        <dbReference type="ChEBI" id="CHEBI:57841"/>
    </ligand>
</feature>
<dbReference type="GO" id="GO:0005737">
    <property type="term" value="C:cytoplasm"/>
    <property type="evidence" value="ECO:0007669"/>
    <property type="project" value="TreeGrafter"/>
</dbReference>
<protein>
    <recommendedName>
        <fullName evidence="10">Thiamine-phosphate synthase</fullName>
        <shortName evidence="10">TP synthase</shortName>
        <shortName evidence="10">TPS</shortName>
        <ecNumber evidence="10">2.5.1.3</ecNumber>
    </recommendedName>
    <alternativeName>
        <fullName evidence="10">Thiamine-phosphate pyrophosphorylase</fullName>
        <shortName evidence="10">TMP pyrophosphorylase</shortName>
        <shortName evidence="10">TMP-PPase</shortName>
    </alternativeName>
</protein>
<keyword evidence="4 10" id="KW-0479">Metal-binding</keyword>
<dbReference type="InterPro" id="IPR034291">
    <property type="entry name" value="TMP_synthase"/>
</dbReference>
<dbReference type="PANTHER" id="PTHR20857:SF23">
    <property type="entry name" value="THIAMINE BIOSYNTHETIC BIFUNCTIONAL ENZYME"/>
    <property type="match status" value="1"/>
</dbReference>
<comment type="pathway">
    <text evidence="2 10 12">Cofactor biosynthesis; thiamine diphosphate biosynthesis; thiamine phosphate from 4-amino-2-methyl-5-diphosphomethylpyrimidine and 4-methyl-5-(2-phosphoethyl)-thiazole: step 1/1.</text>
</comment>
<dbReference type="InterPro" id="IPR036206">
    <property type="entry name" value="ThiamineP_synth_sf"/>
</dbReference>
<dbReference type="HAMAP" id="MF_00097">
    <property type="entry name" value="TMP_synthase"/>
    <property type="match status" value="1"/>
</dbReference>
<feature type="binding site" evidence="10">
    <location>
        <position position="113"/>
    </location>
    <ligand>
        <name>Mg(2+)</name>
        <dbReference type="ChEBI" id="CHEBI:18420"/>
    </ligand>
</feature>
<keyword evidence="5 10" id="KW-0460">Magnesium</keyword>
<evidence type="ECO:0000256" key="10">
    <source>
        <dbReference type="HAMAP-Rule" id="MF_00097"/>
    </source>
</evidence>
<dbReference type="NCBIfam" id="TIGR00693">
    <property type="entry name" value="thiE"/>
    <property type="match status" value="1"/>
</dbReference>
<dbReference type="RefSeq" id="WP_108848720.1">
    <property type="nucleotide sequence ID" value="NZ_CP015449.1"/>
</dbReference>
<evidence type="ECO:0000256" key="2">
    <source>
        <dbReference type="ARBA" id="ARBA00005165"/>
    </source>
</evidence>
<dbReference type="Proteomes" id="UP000244928">
    <property type="component" value="Chromosome"/>
</dbReference>